<accession>A0ACC0GEI1</accession>
<name>A0ACC0GEI1_9ERIC</name>
<evidence type="ECO:0000313" key="2">
    <source>
        <dbReference type="Proteomes" id="UP001060215"/>
    </source>
</evidence>
<keyword evidence="2" id="KW-1185">Reference proteome</keyword>
<dbReference type="EMBL" id="CM045765">
    <property type="protein sequence ID" value="KAI7999470.1"/>
    <property type="molecule type" value="Genomic_DNA"/>
</dbReference>
<proteinExistence type="predicted"/>
<organism evidence="1 2">
    <name type="scientific">Camellia lanceoleosa</name>
    <dbReference type="NCBI Taxonomy" id="1840588"/>
    <lineage>
        <taxon>Eukaryota</taxon>
        <taxon>Viridiplantae</taxon>
        <taxon>Streptophyta</taxon>
        <taxon>Embryophyta</taxon>
        <taxon>Tracheophyta</taxon>
        <taxon>Spermatophyta</taxon>
        <taxon>Magnoliopsida</taxon>
        <taxon>eudicotyledons</taxon>
        <taxon>Gunneridae</taxon>
        <taxon>Pentapetalae</taxon>
        <taxon>asterids</taxon>
        <taxon>Ericales</taxon>
        <taxon>Theaceae</taxon>
        <taxon>Camellia</taxon>
    </lineage>
</organism>
<reference evidence="1 2" key="1">
    <citation type="journal article" date="2022" name="Plant J.">
        <title>Chromosome-level genome of Camellia lanceoleosa provides a valuable resource for understanding genome evolution and self-incompatibility.</title>
        <authorList>
            <person name="Gong W."/>
            <person name="Xiao S."/>
            <person name="Wang L."/>
            <person name="Liao Z."/>
            <person name="Chang Y."/>
            <person name="Mo W."/>
            <person name="Hu G."/>
            <person name="Li W."/>
            <person name="Zhao G."/>
            <person name="Zhu H."/>
            <person name="Hu X."/>
            <person name="Ji K."/>
            <person name="Xiang X."/>
            <person name="Song Q."/>
            <person name="Yuan D."/>
            <person name="Jin S."/>
            <person name="Zhang L."/>
        </authorList>
    </citation>
    <scope>NUCLEOTIDE SEQUENCE [LARGE SCALE GENOMIC DNA]</scope>
    <source>
        <strain evidence="1">SQ_2022a</strain>
    </source>
</reference>
<evidence type="ECO:0000313" key="1">
    <source>
        <dbReference type="EMBL" id="KAI7999470.1"/>
    </source>
</evidence>
<comment type="caution">
    <text evidence="1">The sequence shown here is derived from an EMBL/GenBank/DDBJ whole genome shotgun (WGS) entry which is preliminary data.</text>
</comment>
<protein>
    <submittedName>
        <fullName evidence="1">Beta-amyrin 28-monooxygenase</fullName>
    </submittedName>
</protein>
<dbReference type="Proteomes" id="UP001060215">
    <property type="component" value="Chromosome 8"/>
</dbReference>
<sequence length="417" mass="46808">MLPNFLKPEALQQYIGVMDTISQRHFDSDWLGSEVVVFPLTKRYTFWLVCRLFINIGDPNHVAKFADPFGILVAGILSIPIDLPGTPFRRAIKASEFIRKELLAIIEQRKADIADKVLGLLIAGHDTASSVCASIVMFLAELPHVYQRVYEEQMEIAKSKAPGELLNWDDIKKMNPFGRKADQVSCLFCWYLMFVFVFPAGFCAYIAILLLVSWKQCYLLKCSRICSGLLLKCAIFNKSEDACNYLVEPDLYAVSSDGLECCCSVLLSYGSVLATLGVYAAPKVSAHALYASIAGQLAAGVFWAVIGCKLLLGCWAVGLFCLAGMSVCCSTSEFFFELHKFDPSRFEGSGPVPYTYVPFGKEYARLEILVFMHNLVKRFKWEKVIPNEKIVFYPMPNPEKAFRFAFSLTKLKFTLDC</sequence>
<gene>
    <name evidence="1" type="ORF">LOK49_LG09G00785</name>
</gene>